<dbReference type="GO" id="GO:0005737">
    <property type="term" value="C:cytoplasm"/>
    <property type="evidence" value="ECO:0007669"/>
    <property type="project" value="TreeGrafter"/>
</dbReference>
<dbReference type="InterPro" id="IPR047579">
    <property type="entry name" value="DD_CABYR_SP17"/>
</dbReference>
<evidence type="ECO:0000256" key="1">
    <source>
        <dbReference type="SAM" id="SignalP"/>
    </source>
</evidence>
<dbReference type="SUPFAM" id="SSF47391">
    <property type="entry name" value="Dimerization-anchoring domain of cAMP-dependent PK regulatory subunit"/>
    <property type="match status" value="1"/>
</dbReference>
<accession>A0A4W5NZN9</accession>
<dbReference type="Ensembl" id="ENSHHUT00000057214.1">
    <property type="protein sequence ID" value="ENSHHUP00000055293.1"/>
    <property type="gene ID" value="ENSHHUG00000033095.1"/>
</dbReference>
<dbReference type="Gene3D" id="1.20.890.10">
    <property type="entry name" value="cAMP-dependent protein kinase regulatory subunit, dimerization-anchoring domain"/>
    <property type="match status" value="1"/>
</dbReference>
<dbReference type="GeneTree" id="ENSGT01150000288984"/>
<dbReference type="PANTHER" id="PTHR15494">
    <property type="entry name" value="CALCIUM-BINDING TYROSINE PHOSPHORYLATION-REGULATED PROTEIN"/>
    <property type="match status" value="1"/>
</dbReference>
<dbReference type="GO" id="GO:0035686">
    <property type="term" value="C:sperm fibrous sheath"/>
    <property type="evidence" value="ECO:0007669"/>
    <property type="project" value="TreeGrafter"/>
</dbReference>
<feature type="signal peptide" evidence="1">
    <location>
        <begin position="1"/>
        <end position="23"/>
    </location>
</feature>
<keyword evidence="1" id="KW-0732">Signal</keyword>
<dbReference type="GO" id="GO:0048240">
    <property type="term" value="P:sperm capacitation"/>
    <property type="evidence" value="ECO:0007669"/>
    <property type="project" value="InterPro"/>
</dbReference>
<feature type="chain" id="PRO_5021217843" description="RIIa domain-containing protein" evidence="1">
    <location>
        <begin position="24"/>
        <end position="83"/>
    </location>
</feature>
<evidence type="ECO:0000313" key="3">
    <source>
        <dbReference type="Proteomes" id="UP000314982"/>
    </source>
</evidence>
<name>A0A4W5NZN9_9TELE</name>
<dbReference type="InterPro" id="IPR038848">
    <property type="entry name" value="CABYR"/>
</dbReference>
<dbReference type="PANTHER" id="PTHR15494:SF0">
    <property type="entry name" value="CALCIUM-BINDING TYROSINE PHOSPHORYLATION-REGULATED PROTEIN"/>
    <property type="match status" value="1"/>
</dbReference>
<evidence type="ECO:0000313" key="2">
    <source>
        <dbReference type="Ensembl" id="ENSHHUP00000055293.1"/>
    </source>
</evidence>
<dbReference type="CDD" id="cd12100">
    <property type="entry name" value="DD_CABYR_SP17"/>
    <property type="match status" value="1"/>
</dbReference>
<reference evidence="2" key="3">
    <citation type="submission" date="2025-09" db="UniProtKB">
        <authorList>
            <consortium name="Ensembl"/>
        </authorList>
    </citation>
    <scope>IDENTIFICATION</scope>
</reference>
<dbReference type="AlphaFoldDB" id="A0A4W5NZN9"/>
<dbReference type="GO" id="GO:0005509">
    <property type="term" value="F:calcium ion binding"/>
    <property type="evidence" value="ECO:0007669"/>
    <property type="project" value="InterPro"/>
</dbReference>
<keyword evidence="3" id="KW-1185">Reference proteome</keyword>
<protein>
    <recommendedName>
        <fullName evidence="4">RIIa domain-containing protein</fullName>
    </recommendedName>
</protein>
<dbReference type="Proteomes" id="UP000314982">
    <property type="component" value="Unassembled WGS sequence"/>
</dbReference>
<sequence length="83" mass="9610">MNHPSTLILPWGLKSWLVAVSRAVLLEKPPNVLAFIASYFMVYCAEHPNLDIQELSYIFRDLRGKSFLVPQVQNTKMYSMHFP</sequence>
<proteinExistence type="predicted"/>
<organism evidence="2 3">
    <name type="scientific">Hucho hucho</name>
    <name type="common">huchen</name>
    <dbReference type="NCBI Taxonomy" id="62062"/>
    <lineage>
        <taxon>Eukaryota</taxon>
        <taxon>Metazoa</taxon>
        <taxon>Chordata</taxon>
        <taxon>Craniata</taxon>
        <taxon>Vertebrata</taxon>
        <taxon>Euteleostomi</taxon>
        <taxon>Actinopterygii</taxon>
        <taxon>Neopterygii</taxon>
        <taxon>Teleostei</taxon>
        <taxon>Protacanthopterygii</taxon>
        <taxon>Salmoniformes</taxon>
        <taxon>Salmonidae</taxon>
        <taxon>Salmoninae</taxon>
        <taxon>Hucho</taxon>
    </lineage>
</organism>
<reference evidence="2" key="2">
    <citation type="submission" date="2025-08" db="UniProtKB">
        <authorList>
            <consortium name="Ensembl"/>
        </authorList>
    </citation>
    <scope>IDENTIFICATION</scope>
</reference>
<reference evidence="3" key="1">
    <citation type="submission" date="2018-06" db="EMBL/GenBank/DDBJ databases">
        <title>Genome assembly of Danube salmon.</title>
        <authorList>
            <person name="Macqueen D.J."/>
            <person name="Gundappa M.K."/>
        </authorList>
    </citation>
    <scope>NUCLEOTIDE SEQUENCE [LARGE SCALE GENOMIC DNA]</scope>
</reference>
<evidence type="ECO:0008006" key="4">
    <source>
        <dbReference type="Google" id="ProtNLM"/>
    </source>
</evidence>